<dbReference type="SMART" id="SM00421">
    <property type="entry name" value="HTH_LUXR"/>
    <property type="match status" value="1"/>
</dbReference>
<dbReference type="EMBL" id="JBHGPK010000050">
    <property type="protein sequence ID" value="MFC2254885.1"/>
    <property type="molecule type" value="Genomic_DNA"/>
</dbReference>
<dbReference type="InterPro" id="IPR051015">
    <property type="entry name" value="EvgA-like"/>
</dbReference>
<evidence type="ECO:0000313" key="3">
    <source>
        <dbReference type="Proteomes" id="UP001595190"/>
    </source>
</evidence>
<comment type="caution">
    <text evidence="2">The sequence shown here is derived from an EMBL/GenBank/DDBJ whole genome shotgun (WGS) entry which is preliminary data.</text>
</comment>
<dbReference type="PANTHER" id="PTHR45566">
    <property type="entry name" value="HTH-TYPE TRANSCRIPTIONAL REGULATOR YHJB-RELATED"/>
    <property type="match status" value="1"/>
</dbReference>
<dbReference type="Proteomes" id="UP001595190">
    <property type="component" value="Unassembled WGS sequence"/>
</dbReference>
<dbReference type="InterPro" id="IPR000792">
    <property type="entry name" value="Tscrpt_reg_LuxR_C"/>
</dbReference>
<dbReference type="PROSITE" id="PS50043">
    <property type="entry name" value="HTH_LUXR_2"/>
    <property type="match status" value="1"/>
</dbReference>
<sequence length="240" mass="26111">MNKSSIPGRHREVSECGPGVYVGDKPENSVNENEIPEIVVFCKYNLLRGILVRLLTASGVSPVIRGYESKDELIVDSHDNNSVVLVCDFGSDGVPSSLERNMEIINDSVSSPKMIVISDAGEHSYISRAFELGAKGFIGPGTSVDIALAAINLVWAGGEFLPAHSLSQPFGGRVTAGKKTLARNGLSPREVEIVDYLRAGHRNKEISYILNIKESTVAVHIRNIIQKLNVENRMDLIRAS</sequence>
<dbReference type="Pfam" id="PF00196">
    <property type="entry name" value="GerE"/>
    <property type="match status" value="1"/>
</dbReference>
<reference evidence="2 3" key="1">
    <citation type="submission" date="2024-09" db="EMBL/GenBank/DDBJ databases">
        <title>Description of Labrys sedimenti sp. nov., isolated from a diclofenac-degrading enrichment culture, and genome-based reclassification of Labrys portucalensis as a later heterotypic synonym of Labrys neptuniae.</title>
        <authorList>
            <person name="Tancsics A."/>
            <person name="Csepanyi A."/>
        </authorList>
    </citation>
    <scope>NUCLEOTIDE SEQUENCE [LARGE SCALE GENOMIC DNA]</scope>
    <source>
        <strain evidence="2 3">LMG 23412</strain>
    </source>
</reference>
<dbReference type="RefSeq" id="WP_394315486.1">
    <property type="nucleotide sequence ID" value="NZ_JBHGPK010000050.1"/>
</dbReference>
<dbReference type="CDD" id="cd06170">
    <property type="entry name" value="LuxR_C_like"/>
    <property type="match status" value="1"/>
</dbReference>
<evidence type="ECO:0000259" key="1">
    <source>
        <dbReference type="PROSITE" id="PS50043"/>
    </source>
</evidence>
<proteinExistence type="predicted"/>
<gene>
    <name evidence="2" type="ORF">ACETRX_35185</name>
</gene>
<evidence type="ECO:0000313" key="2">
    <source>
        <dbReference type="EMBL" id="MFC2254885.1"/>
    </source>
</evidence>
<dbReference type="Gene3D" id="3.40.50.2300">
    <property type="match status" value="1"/>
</dbReference>
<organism evidence="2 3">
    <name type="scientific">Labrys neptuniae</name>
    <dbReference type="NCBI Taxonomy" id="376174"/>
    <lineage>
        <taxon>Bacteria</taxon>
        <taxon>Pseudomonadati</taxon>
        <taxon>Pseudomonadota</taxon>
        <taxon>Alphaproteobacteria</taxon>
        <taxon>Hyphomicrobiales</taxon>
        <taxon>Xanthobacteraceae</taxon>
        <taxon>Labrys</taxon>
    </lineage>
</organism>
<protein>
    <submittedName>
        <fullName evidence="2">Helix-turn-helix transcriptional regulator</fullName>
    </submittedName>
</protein>
<feature type="domain" description="HTH luxR-type" evidence="1">
    <location>
        <begin position="179"/>
        <end position="240"/>
    </location>
</feature>
<dbReference type="InterPro" id="IPR016032">
    <property type="entry name" value="Sig_transdc_resp-reg_C-effctor"/>
</dbReference>
<dbReference type="PANTHER" id="PTHR45566:SF1">
    <property type="entry name" value="HTH-TYPE TRANSCRIPTIONAL REGULATOR YHJB-RELATED"/>
    <property type="match status" value="1"/>
</dbReference>
<dbReference type="SUPFAM" id="SSF46894">
    <property type="entry name" value="C-terminal effector domain of the bipartite response regulators"/>
    <property type="match status" value="1"/>
</dbReference>
<accession>A0ABV6ZRS2</accession>
<dbReference type="PRINTS" id="PR00038">
    <property type="entry name" value="HTHLUXR"/>
</dbReference>
<name>A0ABV6ZRS2_9HYPH</name>
<dbReference type="PROSITE" id="PS00622">
    <property type="entry name" value="HTH_LUXR_1"/>
    <property type="match status" value="1"/>
</dbReference>